<reference evidence="2" key="1">
    <citation type="submission" date="2022-12" db="EMBL/GenBank/DDBJ databases">
        <authorList>
            <person name="Petersen C."/>
        </authorList>
    </citation>
    <scope>NUCLEOTIDE SEQUENCE</scope>
    <source>
        <strain evidence="2">IBT 16125</strain>
    </source>
</reference>
<protein>
    <submittedName>
        <fullName evidence="2">Uncharacterized protein</fullName>
    </submittedName>
</protein>
<keyword evidence="1" id="KW-0732">Signal</keyword>
<dbReference type="RefSeq" id="XP_056770229.1">
    <property type="nucleotide sequence ID" value="XM_056906122.1"/>
</dbReference>
<sequence>MIAKKIFLAIASSTFTLALSPVGSGTWTSVSPSFSVQECAGGSVSGDTFTLPTSPNGSTSGAGCSNGHLRAERRYNNDYTSGIHQFGGEFTITSLTGDRIALKQTFNGSTGPYFIMGIKSTGDIYDVEGGATIASGVAKVGSTVQINTVHDANKQTYVVYVNGNESFTTSAPGGSFYDKCGAYTSDSGSGAITVTWSNVEFWTQ</sequence>
<dbReference type="AlphaFoldDB" id="A0AAD6CDL7"/>
<feature type="signal peptide" evidence="1">
    <location>
        <begin position="1"/>
        <end position="18"/>
    </location>
</feature>
<dbReference type="GeneID" id="81596365"/>
<name>A0AAD6CDL7_9EURO</name>
<dbReference type="InterPro" id="IPR013320">
    <property type="entry name" value="ConA-like_dom_sf"/>
</dbReference>
<evidence type="ECO:0000313" key="3">
    <source>
        <dbReference type="Proteomes" id="UP001213681"/>
    </source>
</evidence>
<dbReference type="Proteomes" id="UP001213681">
    <property type="component" value="Unassembled WGS sequence"/>
</dbReference>
<evidence type="ECO:0000313" key="2">
    <source>
        <dbReference type="EMBL" id="KAJ5461187.1"/>
    </source>
</evidence>
<dbReference type="PANTHER" id="PTHR33681:SF4">
    <property type="entry name" value="OS12G0171100 PROTEIN"/>
    <property type="match status" value="1"/>
</dbReference>
<keyword evidence="3" id="KW-1185">Reference proteome</keyword>
<dbReference type="PANTHER" id="PTHR33681">
    <property type="entry name" value="BINDING PROTEIN, PUTATIVE, EXPRESSED-RELATED"/>
    <property type="match status" value="1"/>
</dbReference>
<accession>A0AAD6CDL7</accession>
<comment type="caution">
    <text evidence="2">The sequence shown here is derived from an EMBL/GenBank/DDBJ whole genome shotgun (WGS) entry which is preliminary data.</text>
</comment>
<reference evidence="2" key="2">
    <citation type="journal article" date="2023" name="IMA Fungus">
        <title>Comparative genomic study of the Penicillium genus elucidates a diverse pangenome and 15 lateral gene transfer events.</title>
        <authorList>
            <person name="Petersen C."/>
            <person name="Sorensen T."/>
            <person name="Nielsen M.R."/>
            <person name="Sondergaard T.E."/>
            <person name="Sorensen J.L."/>
            <person name="Fitzpatrick D.A."/>
            <person name="Frisvad J.C."/>
            <person name="Nielsen K.L."/>
        </authorList>
    </citation>
    <scope>NUCLEOTIDE SEQUENCE</scope>
    <source>
        <strain evidence="2">IBT 16125</strain>
    </source>
</reference>
<dbReference type="EMBL" id="JAPVEA010000002">
    <property type="protein sequence ID" value="KAJ5461187.1"/>
    <property type="molecule type" value="Genomic_DNA"/>
</dbReference>
<gene>
    <name evidence="2" type="ORF">N7458_002739</name>
</gene>
<evidence type="ECO:0000256" key="1">
    <source>
        <dbReference type="SAM" id="SignalP"/>
    </source>
</evidence>
<dbReference type="SUPFAM" id="SSF49899">
    <property type="entry name" value="Concanavalin A-like lectins/glucanases"/>
    <property type="match status" value="1"/>
</dbReference>
<feature type="chain" id="PRO_5042071666" evidence="1">
    <location>
        <begin position="19"/>
        <end position="204"/>
    </location>
</feature>
<organism evidence="2 3">
    <name type="scientific">Penicillium daleae</name>
    <dbReference type="NCBI Taxonomy" id="63821"/>
    <lineage>
        <taxon>Eukaryota</taxon>
        <taxon>Fungi</taxon>
        <taxon>Dikarya</taxon>
        <taxon>Ascomycota</taxon>
        <taxon>Pezizomycotina</taxon>
        <taxon>Eurotiomycetes</taxon>
        <taxon>Eurotiomycetidae</taxon>
        <taxon>Eurotiales</taxon>
        <taxon>Aspergillaceae</taxon>
        <taxon>Penicillium</taxon>
    </lineage>
</organism>
<proteinExistence type="predicted"/>